<dbReference type="SMART" id="SM01217">
    <property type="entry name" value="Fn3_like"/>
    <property type="match status" value="1"/>
</dbReference>
<organism evidence="4 5">
    <name type="scientific">Arcicella rigui</name>
    <dbReference type="NCBI Taxonomy" id="797020"/>
    <lineage>
        <taxon>Bacteria</taxon>
        <taxon>Pseudomonadati</taxon>
        <taxon>Bacteroidota</taxon>
        <taxon>Cytophagia</taxon>
        <taxon>Cytophagales</taxon>
        <taxon>Flectobacillaceae</taxon>
        <taxon>Arcicella</taxon>
    </lineage>
</organism>
<feature type="domain" description="Fibronectin type III-like" evidence="3">
    <location>
        <begin position="701"/>
        <end position="770"/>
    </location>
</feature>
<dbReference type="Pfam" id="PF01915">
    <property type="entry name" value="Glyco_hydro_3_C"/>
    <property type="match status" value="1"/>
</dbReference>
<dbReference type="Pfam" id="PF14310">
    <property type="entry name" value="Fn3-like"/>
    <property type="match status" value="1"/>
</dbReference>
<evidence type="ECO:0000313" key="4">
    <source>
        <dbReference type="EMBL" id="MEA5141130.1"/>
    </source>
</evidence>
<comment type="caution">
    <text evidence="4">The sequence shown here is derived from an EMBL/GenBank/DDBJ whole genome shotgun (WGS) entry which is preliminary data.</text>
</comment>
<evidence type="ECO:0000313" key="5">
    <source>
        <dbReference type="Proteomes" id="UP001302949"/>
    </source>
</evidence>
<dbReference type="SUPFAM" id="SSF52279">
    <property type="entry name" value="Beta-D-glucan exohydrolase, C-terminal domain"/>
    <property type="match status" value="1"/>
</dbReference>
<keyword evidence="2 4" id="KW-0378">Hydrolase</keyword>
<dbReference type="InterPro" id="IPR017853">
    <property type="entry name" value="GH"/>
</dbReference>
<dbReference type="PANTHER" id="PTHR42715">
    <property type="entry name" value="BETA-GLUCOSIDASE"/>
    <property type="match status" value="1"/>
</dbReference>
<name>A0ABU5QE81_9BACT</name>
<dbReference type="InterPro" id="IPR036881">
    <property type="entry name" value="Glyco_hydro_3_C_sf"/>
</dbReference>
<dbReference type="InterPro" id="IPR036962">
    <property type="entry name" value="Glyco_hydro_3_N_sf"/>
</dbReference>
<evidence type="ECO:0000256" key="2">
    <source>
        <dbReference type="ARBA" id="ARBA00022801"/>
    </source>
</evidence>
<dbReference type="Gene3D" id="2.60.40.10">
    <property type="entry name" value="Immunoglobulins"/>
    <property type="match status" value="1"/>
</dbReference>
<dbReference type="Pfam" id="PF00933">
    <property type="entry name" value="Glyco_hydro_3"/>
    <property type="match status" value="1"/>
</dbReference>
<dbReference type="RefSeq" id="WP_323298287.1">
    <property type="nucleotide sequence ID" value="NZ_JAYFUM010000024.1"/>
</dbReference>
<evidence type="ECO:0000256" key="1">
    <source>
        <dbReference type="ARBA" id="ARBA00005336"/>
    </source>
</evidence>
<dbReference type="PANTHER" id="PTHR42715:SF10">
    <property type="entry name" value="BETA-GLUCOSIDASE"/>
    <property type="match status" value="1"/>
</dbReference>
<proteinExistence type="inferred from homology"/>
<evidence type="ECO:0000259" key="3">
    <source>
        <dbReference type="SMART" id="SM01217"/>
    </source>
</evidence>
<dbReference type="GO" id="GO:0016787">
    <property type="term" value="F:hydrolase activity"/>
    <property type="evidence" value="ECO:0007669"/>
    <property type="project" value="UniProtKB-KW"/>
</dbReference>
<keyword evidence="5" id="KW-1185">Reference proteome</keyword>
<dbReference type="InterPro" id="IPR001764">
    <property type="entry name" value="Glyco_hydro_3_N"/>
</dbReference>
<dbReference type="Gene3D" id="3.20.20.300">
    <property type="entry name" value="Glycoside hydrolase, family 3, N-terminal domain"/>
    <property type="match status" value="1"/>
</dbReference>
<sequence length="781" mass="86987">MNYKAITIWMLAFLMMLTSNLYAQLLPYKNKALSPEQRAKDLLSRMTLDEKIMQLQCIWSQKADVFTNGVFDETKASKLLGLGLGEIARSNENKTPNLPGFHVTLPPKQAAIQYNKIQRFFVEKTRLGIPVMVHEEGLHGQQVQDATNFPIPMALASSWNEALFSEVYSNVAEEIRARGGQHVLAPVVDVVRDPRWGRTEECMGEDPFLNARLGVAQVKAYQGNSIYLDKKHVAATLKHFGVHGQSEGGNNVAPSFVDERQAREVYFKPFQAAVKEAQPMNIMVTYNELWGIPAHANKKLLTDILRKEWGFKGLINSDYYAVSDLVNLNKITPSVDEAGFLAFKAGIDIELPDREGFKNLKTYLVNGKITQRELDEAVSKVLINKFRVGLFDDPYVDPDYAEKIVGNAQKRAVAYKAASESMVLLKNENNFLPLNKEAIKTIALIGPNADRCILGGYSSTPKNCISPLQAIKEKYGDKIKILYSEGVRLTDVNSPFPEKIRLVPRQDNDKRIAEAIEVAKQADVIVLFVGANEATSREGYYTGAPGDLSTLEMLNGQIDLINQIAALQKPTCAVVNSGTTLNLQPLIDKVPAIMQAWFLGQEGGYAMIDALFGDINPSGKLTISFPRSAGHVPAYYSYKPSSRRGYNLGLDVTPLFPFGYGLSYTQFEYSNVRLSSPSMDKQGKVTVNIDVKNIGKRNGAEVVQMYIRDDFSSVPRPVKELKGFKKIWLKAGESQTVSFSIDKELLSFYDKDMKWVIESGDFTIMVGGSSDKTMDVKLKVK</sequence>
<dbReference type="InterPro" id="IPR026891">
    <property type="entry name" value="Fn3-like"/>
</dbReference>
<dbReference type="SUPFAM" id="SSF51445">
    <property type="entry name" value="(Trans)glycosidases"/>
    <property type="match status" value="1"/>
</dbReference>
<comment type="similarity">
    <text evidence="1">Belongs to the glycosyl hydrolase 3 family.</text>
</comment>
<dbReference type="Proteomes" id="UP001302949">
    <property type="component" value="Unassembled WGS sequence"/>
</dbReference>
<gene>
    <name evidence="4" type="ORF">VB248_18400</name>
</gene>
<dbReference type="PRINTS" id="PR00133">
    <property type="entry name" value="GLHYDRLASE3"/>
</dbReference>
<dbReference type="Gene3D" id="3.40.50.1700">
    <property type="entry name" value="Glycoside hydrolase family 3 C-terminal domain"/>
    <property type="match status" value="1"/>
</dbReference>
<dbReference type="InterPro" id="IPR013783">
    <property type="entry name" value="Ig-like_fold"/>
</dbReference>
<dbReference type="InterPro" id="IPR002772">
    <property type="entry name" value="Glyco_hydro_3_C"/>
</dbReference>
<dbReference type="InterPro" id="IPR050288">
    <property type="entry name" value="Cellulose_deg_GH3"/>
</dbReference>
<reference evidence="4 5" key="1">
    <citation type="submission" date="2023-12" db="EMBL/GenBank/DDBJ databases">
        <title>Novel species of the genus Arcicella isolated from rivers.</title>
        <authorList>
            <person name="Lu H."/>
        </authorList>
    </citation>
    <scope>NUCLEOTIDE SEQUENCE [LARGE SCALE GENOMIC DNA]</scope>
    <source>
        <strain evidence="4 5">KCTC 23307</strain>
    </source>
</reference>
<dbReference type="EMBL" id="JAYFUM010000024">
    <property type="protein sequence ID" value="MEA5141130.1"/>
    <property type="molecule type" value="Genomic_DNA"/>
</dbReference>
<accession>A0ABU5QE81</accession>
<protein>
    <submittedName>
        <fullName evidence="4">Glycoside hydrolase family 3 N-terminal domain-containing protein</fullName>
    </submittedName>
</protein>